<keyword evidence="1" id="KW-1133">Transmembrane helix</keyword>
<dbReference type="EMBL" id="WNKS01000001">
    <property type="protein sequence ID" value="MTV29643.1"/>
    <property type="molecule type" value="Genomic_DNA"/>
</dbReference>
<evidence type="ECO:0000313" key="3">
    <source>
        <dbReference type="Proteomes" id="UP000439113"/>
    </source>
</evidence>
<sequence>MKLSDFESLVQLGVGIHAGTAFFSMLNEIQLQPIAGRIAEVEAWLKDCKSKYIDNKRGFYFYEFLNKKNKTELEIKVDELIDKLNGIRTSIKICRIQHFNEFKKLTKINFSVGGLLLMVLVVASFCPDAELNVWTAILLSGLCFCPALWSFIRLWRRGRDALAPALDRLAFLEAIMRGEDV</sequence>
<gene>
    <name evidence="2" type="ORF">GJ654_01400</name>
</gene>
<dbReference type="RefSeq" id="WP_155444301.1">
    <property type="nucleotide sequence ID" value="NZ_JAOQNR010000001.1"/>
</dbReference>
<feature type="transmembrane region" description="Helical" evidence="1">
    <location>
        <begin position="131"/>
        <end position="152"/>
    </location>
</feature>
<reference evidence="2 3" key="1">
    <citation type="submission" date="2019-11" db="EMBL/GenBank/DDBJ databases">
        <title>Whole-genome sequence of a Rhodoblastus acidophilus DSM 142.</title>
        <authorList>
            <person name="Kyndt J.A."/>
            <person name="Meyer T.E."/>
        </authorList>
    </citation>
    <scope>NUCLEOTIDE SEQUENCE [LARGE SCALE GENOMIC DNA]</scope>
    <source>
        <strain evidence="2 3">DSM 142</strain>
    </source>
</reference>
<dbReference type="OrthoDB" id="8250146at2"/>
<organism evidence="2 3">
    <name type="scientific">Rhodoblastus acidophilus</name>
    <name type="common">Rhodopseudomonas acidophila</name>
    <dbReference type="NCBI Taxonomy" id="1074"/>
    <lineage>
        <taxon>Bacteria</taxon>
        <taxon>Pseudomonadati</taxon>
        <taxon>Pseudomonadota</taxon>
        <taxon>Alphaproteobacteria</taxon>
        <taxon>Hyphomicrobiales</taxon>
        <taxon>Rhodoblastaceae</taxon>
        <taxon>Rhodoblastus</taxon>
    </lineage>
</organism>
<evidence type="ECO:0000256" key="1">
    <source>
        <dbReference type="SAM" id="Phobius"/>
    </source>
</evidence>
<feature type="transmembrane region" description="Helical" evidence="1">
    <location>
        <begin position="108"/>
        <end position="125"/>
    </location>
</feature>
<name>A0A6N8DKC7_RHOAC</name>
<dbReference type="Proteomes" id="UP000439113">
    <property type="component" value="Unassembled WGS sequence"/>
</dbReference>
<comment type="caution">
    <text evidence="2">The sequence shown here is derived from an EMBL/GenBank/DDBJ whole genome shotgun (WGS) entry which is preliminary data.</text>
</comment>
<accession>A0A6N8DKC7</accession>
<protein>
    <submittedName>
        <fullName evidence="2">Uncharacterized protein</fullName>
    </submittedName>
</protein>
<evidence type="ECO:0000313" key="2">
    <source>
        <dbReference type="EMBL" id="MTV29643.1"/>
    </source>
</evidence>
<keyword evidence="1" id="KW-0812">Transmembrane</keyword>
<dbReference type="AlphaFoldDB" id="A0A6N8DKC7"/>
<proteinExistence type="predicted"/>
<keyword evidence="1" id="KW-0472">Membrane</keyword>